<evidence type="ECO:0000313" key="14">
    <source>
        <dbReference type="Proteomes" id="UP000649739"/>
    </source>
</evidence>
<keyword evidence="13" id="KW-0969">Cilium</keyword>
<dbReference type="GO" id="GO:0006935">
    <property type="term" value="P:chemotaxis"/>
    <property type="evidence" value="ECO:0007669"/>
    <property type="project" value="UniProtKB-KW"/>
</dbReference>
<dbReference type="InterPro" id="IPR023087">
    <property type="entry name" value="Flg_Motor_Flig_C"/>
</dbReference>
<comment type="caution">
    <text evidence="13">The sequence shown here is derived from an EMBL/GenBank/DDBJ whole genome shotgun (WGS) entry which is preliminary data.</text>
</comment>
<proteinExistence type="inferred from homology"/>
<accession>A0A8J3B8E6</accession>
<dbReference type="GO" id="GO:0071973">
    <property type="term" value="P:bacterial-type flagellum-dependent cell motility"/>
    <property type="evidence" value="ECO:0007669"/>
    <property type="project" value="InterPro"/>
</dbReference>
<gene>
    <name evidence="13" type="ORF">GCM10010123_10230</name>
</gene>
<comment type="subcellular location">
    <subcellularLocation>
        <location evidence="1">Bacterial flagellum basal body</location>
    </subcellularLocation>
    <subcellularLocation>
        <location evidence="2">Cell membrane</location>
        <topology evidence="2">Peripheral membrane protein</topology>
        <orientation evidence="2">Cytoplasmic side</orientation>
    </subcellularLocation>
</comment>
<evidence type="ECO:0000256" key="7">
    <source>
        <dbReference type="ARBA" id="ARBA00022779"/>
    </source>
</evidence>
<protein>
    <recommendedName>
        <fullName evidence="4">Flagellar motor switch protein FliG</fullName>
    </recommendedName>
</protein>
<dbReference type="InterPro" id="IPR011002">
    <property type="entry name" value="FliG_a-hlx"/>
</dbReference>
<dbReference type="Proteomes" id="UP000649739">
    <property type="component" value="Unassembled WGS sequence"/>
</dbReference>
<evidence type="ECO:0000259" key="12">
    <source>
        <dbReference type="Pfam" id="PF14842"/>
    </source>
</evidence>
<sequence>MSQMSTVATTGEMTGLRKAAVMLLQMSKEDSSKILAQMREGEVEELMAEIARIESVDADTAHGVLDEFALMASTHRLATTGGLDHAREMLEATLGKEKAAAILDRLSVTVTDMPFKFINHADPRQVLSFIQHEHPQTIALVLAHATSTVASQILSGLTPEVQADVAHRIAVMDRTSPEIIRQVEQALERKISTVLQPTELSTVGGLQPLVDIINRADRGTERLILEGLEARNPEIAEEIRRRMFMFEDITLLEDRAVQLVLRSVEMNDLAIALKGVSDTVRDKVTRNLSERARENLTEEIDLLGPVRLRQVEEAQAKIVQAIRSLEESGQIEINRGGDDDEFVD</sequence>
<evidence type="ECO:0000256" key="3">
    <source>
        <dbReference type="ARBA" id="ARBA00010299"/>
    </source>
</evidence>
<comment type="similarity">
    <text evidence="3">Belongs to the FliG family.</text>
</comment>
<reference evidence="13" key="1">
    <citation type="journal article" date="2014" name="Int. J. Syst. Evol. Microbiol.">
        <title>Complete genome sequence of Corynebacterium casei LMG S-19264T (=DSM 44701T), isolated from a smear-ripened cheese.</title>
        <authorList>
            <consortium name="US DOE Joint Genome Institute (JGI-PGF)"/>
            <person name="Walter F."/>
            <person name="Albersmeier A."/>
            <person name="Kalinowski J."/>
            <person name="Ruckert C."/>
        </authorList>
    </citation>
    <scope>NUCLEOTIDE SEQUENCE</scope>
    <source>
        <strain evidence="13">JCM 3090</strain>
    </source>
</reference>
<dbReference type="AlphaFoldDB" id="A0A8J3B8E6"/>
<dbReference type="PANTHER" id="PTHR30534:SF0">
    <property type="entry name" value="FLAGELLAR MOTOR SWITCH PROTEIN FLIG"/>
    <property type="match status" value="1"/>
</dbReference>
<keyword evidence="13" id="KW-0282">Flagellum</keyword>
<keyword evidence="13" id="KW-0966">Cell projection</keyword>
<dbReference type="NCBIfam" id="TIGR00207">
    <property type="entry name" value="fliG"/>
    <property type="match status" value="1"/>
</dbReference>
<dbReference type="PRINTS" id="PR00954">
    <property type="entry name" value="FLGMOTORFLIG"/>
</dbReference>
<feature type="domain" description="Flagellar motor switch protein FliG C-terminal" evidence="10">
    <location>
        <begin position="227"/>
        <end position="333"/>
    </location>
</feature>
<evidence type="ECO:0000256" key="1">
    <source>
        <dbReference type="ARBA" id="ARBA00004117"/>
    </source>
</evidence>
<dbReference type="InterPro" id="IPR000090">
    <property type="entry name" value="Flg_Motor_Flig"/>
</dbReference>
<dbReference type="GO" id="GO:0005886">
    <property type="term" value="C:plasma membrane"/>
    <property type="evidence" value="ECO:0007669"/>
    <property type="project" value="UniProtKB-SubCell"/>
</dbReference>
<keyword evidence="5" id="KW-1003">Cell membrane</keyword>
<dbReference type="EMBL" id="BMQB01000002">
    <property type="protein sequence ID" value="GGJ82528.1"/>
    <property type="molecule type" value="Genomic_DNA"/>
</dbReference>
<dbReference type="Pfam" id="PF14841">
    <property type="entry name" value="FliG_M"/>
    <property type="match status" value="1"/>
</dbReference>
<dbReference type="Pfam" id="PF14842">
    <property type="entry name" value="FliG_N"/>
    <property type="match status" value="1"/>
</dbReference>
<keyword evidence="9" id="KW-0975">Bacterial flagellum</keyword>
<evidence type="ECO:0000256" key="9">
    <source>
        <dbReference type="ARBA" id="ARBA00023143"/>
    </source>
</evidence>
<dbReference type="InterPro" id="IPR032779">
    <property type="entry name" value="FliG_M"/>
</dbReference>
<evidence type="ECO:0000313" key="13">
    <source>
        <dbReference type="EMBL" id="GGJ82528.1"/>
    </source>
</evidence>
<feature type="domain" description="Flagellar motor switch protein FliG middle" evidence="11">
    <location>
        <begin position="123"/>
        <end position="196"/>
    </location>
</feature>
<evidence type="ECO:0000256" key="6">
    <source>
        <dbReference type="ARBA" id="ARBA00022500"/>
    </source>
</evidence>
<feature type="domain" description="Flagellar motor switch protein FliG N-terminal" evidence="12">
    <location>
        <begin position="12"/>
        <end position="115"/>
    </location>
</feature>
<evidence type="ECO:0000256" key="4">
    <source>
        <dbReference type="ARBA" id="ARBA00021870"/>
    </source>
</evidence>
<evidence type="ECO:0000256" key="8">
    <source>
        <dbReference type="ARBA" id="ARBA00023136"/>
    </source>
</evidence>
<dbReference type="GO" id="GO:0003774">
    <property type="term" value="F:cytoskeletal motor activity"/>
    <property type="evidence" value="ECO:0007669"/>
    <property type="project" value="InterPro"/>
</dbReference>
<evidence type="ECO:0000256" key="5">
    <source>
        <dbReference type="ARBA" id="ARBA00022475"/>
    </source>
</evidence>
<keyword evidence="7" id="KW-0283">Flagellar rotation</keyword>
<dbReference type="PANTHER" id="PTHR30534">
    <property type="entry name" value="FLAGELLAR MOTOR SWITCH PROTEIN FLIG"/>
    <property type="match status" value="1"/>
</dbReference>
<keyword evidence="14" id="KW-1185">Reference proteome</keyword>
<organism evidence="13 14">
    <name type="scientific">Pilimelia anulata</name>
    <dbReference type="NCBI Taxonomy" id="53371"/>
    <lineage>
        <taxon>Bacteria</taxon>
        <taxon>Bacillati</taxon>
        <taxon>Actinomycetota</taxon>
        <taxon>Actinomycetes</taxon>
        <taxon>Micromonosporales</taxon>
        <taxon>Micromonosporaceae</taxon>
        <taxon>Pilimelia</taxon>
    </lineage>
</organism>
<dbReference type="SUPFAM" id="SSF48029">
    <property type="entry name" value="FliG"/>
    <property type="match status" value="2"/>
</dbReference>
<dbReference type="InterPro" id="IPR028263">
    <property type="entry name" value="FliG_N"/>
</dbReference>
<keyword evidence="6" id="KW-0145">Chemotaxis</keyword>
<keyword evidence="8" id="KW-0472">Membrane</keyword>
<evidence type="ECO:0000259" key="10">
    <source>
        <dbReference type="Pfam" id="PF01706"/>
    </source>
</evidence>
<reference evidence="13" key="2">
    <citation type="submission" date="2020-09" db="EMBL/GenBank/DDBJ databases">
        <authorList>
            <person name="Sun Q."/>
            <person name="Ohkuma M."/>
        </authorList>
    </citation>
    <scope>NUCLEOTIDE SEQUENCE</scope>
    <source>
        <strain evidence="13">JCM 3090</strain>
    </source>
</reference>
<dbReference type="Gene3D" id="1.10.220.30">
    <property type="match status" value="3"/>
</dbReference>
<evidence type="ECO:0000259" key="11">
    <source>
        <dbReference type="Pfam" id="PF14841"/>
    </source>
</evidence>
<evidence type="ECO:0000256" key="2">
    <source>
        <dbReference type="ARBA" id="ARBA00004413"/>
    </source>
</evidence>
<dbReference type="PIRSF" id="PIRSF003161">
    <property type="entry name" value="FliG"/>
    <property type="match status" value="1"/>
</dbReference>
<dbReference type="Pfam" id="PF01706">
    <property type="entry name" value="FliG_C"/>
    <property type="match status" value="1"/>
</dbReference>
<name>A0A8J3B8E6_9ACTN</name>
<dbReference type="GO" id="GO:0009425">
    <property type="term" value="C:bacterial-type flagellum basal body"/>
    <property type="evidence" value="ECO:0007669"/>
    <property type="project" value="UniProtKB-SubCell"/>
</dbReference>